<name>A0A377EA64_ECOLX</name>
<keyword evidence="3" id="KW-0472">Membrane</keyword>
<feature type="domain" description="Peptidase M41 FtsH extracellular" evidence="4">
    <location>
        <begin position="11"/>
        <end position="95"/>
    </location>
</feature>
<dbReference type="EMBL" id="UGEX01000005">
    <property type="protein sequence ID" value="STM59872.1"/>
    <property type="molecule type" value="Genomic_DNA"/>
</dbReference>
<dbReference type="GO" id="GO:0008270">
    <property type="term" value="F:zinc ion binding"/>
    <property type="evidence" value="ECO:0007669"/>
    <property type="project" value="InterPro"/>
</dbReference>
<keyword evidence="3" id="KW-0812">Transmembrane</keyword>
<dbReference type="EC" id="3.4.24.-" evidence="5"/>
<dbReference type="AlphaFoldDB" id="A0A377EA64"/>
<dbReference type="GO" id="GO:0006508">
    <property type="term" value="P:proteolysis"/>
    <property type="evidence" value="ECO:0007669"/>
    <property type="project" value="UniProtKB-KW"/>
</dbReference>
<feature type="transmembrane region" description="Helical" evidence="3">
    <location>
        <begin position="106"/>
        <end position="124"/>
    </location>
</feature>
<reference evidence="5 6" key="1">
    <citation type="submission" date="2018-06" db="EMBL/GenBank/DDBJ databases">
        <authorList>
            <consortium name="Pathogen Informatics"/>
            <person name="Doyle S."/>
        </authorList>
    </citation>
    <scope>NUCLEOTIDE SEQUENCE [LARGE SCALE GENOMIC DNA]</scope>
    <source>
        <strain evidence="5 6">NCTC10429</strain>
    </source>
</reference>
<keyword evidence="2 5" id="KW-0378">Hydrolase</keyword>
<dbReference type="GO" id="GO:0004222">
    <property type="term" value="F:metalloendopeptidase activity"/>
    <property type="evidence" value="ECO:0007669"/>
    <property type="project" value="InterPro"/>
</dbReference>
<evidence type="ECO:0000256" key="2">
    <source>
        <dbReference type="ARBA" id="ARBA00022801"/>
    </source>
</evidence>
<dbReference type="Pfam" id="PF06480">
    <property type="entry name" value="FtsH_ext"/>
    <property type="match status" value="1"/>
</dbReference>
<protein>
    <submittedName>
        <fullName evidence="5">ATP-dependent metalloprotease FtsH</fullName>
        <ecNumber evidence="5">3.4.24.-</ecNumber>
    </submittedName>
</protein>
<keyword evidence="3" id="KW-1133">Transmembrane helix</keyword>
<gene>
    <name evidence="5" type="primary">ftsH3_2</name>
    <name evidence="5" type="ORF">NCTC10429_06534</name>
</gene>
<dbReference type="Gene3D" id="3.30.720.210">
    <property type="match status" value="1"/>
</dbReference>
<evidence type="ECO:0000259" key="4">
    <source>
        <dbReference type="Pfam" id="PF06480"/>
    </source>
</evidence>
<evidence type="ECO:0000313" key="5">
    <source>
        <dbReference type="EMBL" id="STM59872.1"/>
    </source>
</evidence>
<organism evidence="5 6">
    <name type="scientific">Escherichia coli</name>
    <dbReference type="NCBI Taxonomy" id="562"/>
    <lineage>
        <taxon>Bacteria</taxon>
        <taxon>Pseudomonadati</taxon>
        <taxon>Pseudomonadota</taxon>
        <taxon>Gammaproteobacteria</taxon>
        <taxon>Enterobacterales</taxon>
        <taxon>Enterobacteriaceae</taxon>
        <taxon>Escherichia</taxon>
    </lineage>
</organism>
<sequence>MEKKNQWNTGYWIVALLLLLSLQSYWQTAKTVEPVPYSEFEKALAEGRVAEVLVSDRTVTGRLKSPDSRGKTTIVATRVEPDLADRLSKYDVPYARVLESTWLRDVLSWILPAVAFFGVWFFLFRRFAEKQGMGGFLNIGKSRAKVFVEKNTGVTFADVAGGMRPRRSWSRSSIS</sequence>
<dbReference type="GO" id="GO:0004176">
    <property type="term" value="F:ATP-dependent peptidase activity"/>
    <property type="evidence" value="ECO:0007669"/>
    <property type="project" value="InterPro"/>
</dbReference>
<keyword evidence="5" id="KW-0482">Metalloprotease</keyword>
<proteinExistence type="predicted"/>
<dbReference type="InterPro" id="IPR011546">
    <property type="entry name" value="Pept_M41_FtsH_extracell"/>
</dbReference>
<evidence type="ECO:0000256" key="1">
    <source>
        <dbReference type="ARBA" id="ARBA00022670"/>
    </source>
</evidence>
<dbReference type="GO" id="GO:0005524">
    <property type="term" value="F:ATP binding"/>
    <property type="evidence" value="ECO:0007669"/>
    <property type="project" value="InterPro"/>
</dbReference>
<dbReference type="GO" id="GO:0016020">
    <property type="term" value="C:membrane"/>
    <property type="evidence" value="ECO:0007669"/>
    <property type="project" value="InterPro"/>
</dbReference>
<evidence type="ECO:0000313" key="6">
    <source>
        <dbReference type="Proteomes" id="UP000254088"/>
    </source>
</evidence>
<dbReference type="Proteomes" id="UP000254088">
    <property type="component" value="Unassembled WGS sequence"/>
</dbReference>
<accession>A0A377EA64</accession>
<feature type="transmembrane region" description="Helical" evidence="3">
    <location>
        <begin position="9"/>
        <end position="26"/>
    </location>
</feature>
<keyword evidence="1 5" id="KW-0645">Protease</keyword>
<evidence type="ECO:0000256" key="3">
    <source>
        <dbReference type="SAM" id="Phobius"/>
    </source>
</evidence>